<sequence>MSAPFINPFEESSFTSRRATIPPPANDLDVDVSIFYRHFVPTSANKSALPIVLLHGHPQTHVIWSSIAPALAANGQWEIVVPDNRGNGESSAPDAKNEEVYSRYSKREMARDVVEVMKQLGHEKFYVVAHDRGARIAHRLALDWPNKVIKMILLDIAPTLDMYEKTDHAFATAYWHWFFLLQPDLPEAFISANPQAYLHALVTRFPRTSPSSKTSSSSSSSASSSTAVEDWRTTSYLNNLSRLPTITAMCEDYRASAPSGPDLALDRKDRQEGSKIQCPIRVFWGKAGIIQAMYEGGKDLWQACCHHKVEGEQIDCGHYIPEEAPERVLAEIEAFFP</sequence>
<proteinExistence type="inferred from homology"/>
<dbReference type="InterPro" id="IPR000073">
    <property type="entry name" value="AB_hydrolase_1"/>
</dbReference>
<dbReference type="GO" id="GO:0016787">
    <property type="term" value="F:hydrolase activity"/>
    <property type="evidence" value="ECO:0007669"/>
    <property type="project" value="UniProtKB-KW"/>
</dbReference>
<dbReference type="PRINTS" id="PR00412">
    <property type="entry name" value="EPOXHYDRLASE"/>
</dbReference>
<dbReference type="OrthoDB" id="6431331at2759"/>
<feature type="domain" description="AB hydrolase-1" evidence="3">
    <location>
        <begin position="50"/>
        <end position="322"/>
    </location>
</feature>
<comment type="similarity">
    <text evidence="2">Belongs to the AB hydrolase superfamily. Epoxide hydrolase family.</text>
</comment>
<reference evidence="4 5" key="1">
    <citation type="submission" date="2018-03" db="EMBL/GenBank/DDBJ databases">
        <authorList>
            <person name="Guldener U."/>
        </authorList>
    </citation>
    <scope>NUCLEOTIDE SEQUENCE [LARGE SCALE GENOMIC DNA]</scope>
    <source>
        <strain evidence="4 5">NBRC100155</strain>
    </source>
</reference>
<dbReference type="AlphaFoldDB" id="A0A5C3ES74"/>
<accession>A0A5C3ES74</accession>
<evidence type="ECO:0000256" key="2">
    <source>
        <dbReference type="ARBA" id="ARBA00038334"/>
    </source>
</evidence>
<dbReference type="SUPFAM" id="SSF53474">
    <property type="entry name" value="alpha/beta-Hydrolases"/>
    <property type="match status" value="1"/>
</dbReference>
<organism evidence="4 5">
    <name type="scientific">Ustilago trichophora</name>
    <dbReference type="NCBI Taxonomy" id="86804"/>
    <lineage>
        <taxon>Eukaryota</taxon>
        <taxon>Fungi</taxon>
        <taxon>Dikarya</taxon>
        <taxon>Basidiomycota</taxon>
        <taxon>Ustilaginomycotina</taxon>
        <taxon>Ustilaginomycetes</taxon>
        <taxon>Ustilaginales</taxon>
        <taxon>Ustilaginaceae</taxon>
        <taxon>Ustilago</taxon>
    </lineage>
</organism>
<dbReference type="Pfam" id="PF00561">
    <property type="entry name" value="Abhydrolase_1"/>
    <property type="match status" value="1"/>
</dbReference>
<evidence type="ECO:0000259" key="3">
    <source>
        <dbReference type="Pfam" id="PF00561"/>
    </source>
</evidence>
<dbReference type="Gene3D" id="3.40.50.1820">
    <property type="entry name" value="alpha/beta hydrolase"/>
    <property type="match status" value="1"/>
</dbReference>
<dbReference type="Proteomes" id="UP000324022">
    <property type="component" value="Unassembled WGS sequence"/>
</dbReference>
<dbReference type="InterPro" id="IPR000639">
    <property type="entry name" value="Epox_hydrolase-like"/>
</dbReference>
<evidence type="ECO:0000256" key="1">
    <source>
        <dbReference type="ARBA" id="ARBA00022801"/>
    </source>
</evidence>
<keyword evidence="1" id="KW-0378">Hydrolase</keyword>
<dbReference type="PANTHER" id="PTHR43329">
    <property type="entry name" value="EPOXIDE HYDROLASE"/>
    <property type="match status" value="1"/>
</dbReference>
<keyword evidence="5" id="KW-1185">Reference proteome</keyword>
<evidence type="ECO:0000313" key="5">
    <source>
        <dbReference type="Proteomes" id="UP000324022"/>
    </source>
</evidence>
<protein>
    <submittedName>
        <fullName evidence="4">Related to haloacetate dehalogenase H-1</fullName>
    </submittedName>
</protein>
<name>A0A5C3ES74_9BASI</name>
<evidence type="ECO:0000313" key="4">
    <source>
        <dbReference type="EMBL" id="SPO32646.1"/>
    </source>
</evidence>
<gene>
    <name evidence="4" type="ORF">UTRI_04390</name>
</gene>
<dbReference type="InterPro" id="IPR029058">
    <property type="entry name" value="AB_hydrolase_fold"/>
</dbReference>
<dbReference type="EMBL" id="OOIN01000047">
    <property type="protein sequence ID" value="SPO32646.1"/>
    <property type="molecule type" value="Genomic_DNA"/>
</dbReference>